<dbReference type="InterPro" id="IPR039421">
    <property type="entry name" value="Type_1_exporter"/>
</dbReference>
<dbReference type="SUPFAM" id="SSF52540">
    <property type="entry name" value="P-loop containing nucleoside triphosphate hydrolases"/>
    <property type="match status" value="1"/>
</dbReference>
<comment type="subcellular location">
    <subcellularLocation>
        <location evidence="1">Cell membrane</location>
        <topology evidence="1">Multi-pass membrane protein</topology>
    </subcellularLocation>
</comment>
<evidence type="ECO:0000256" key="2">
    <source>
        <dbReference type="ARBA" id="ARBA00022692"/>
    </source>
</evidence>
<feature type="transmembrane region" description="Helical" evidence="8">
    <location>
        <begin position="158"/>
        <end position="177"/>
    </location>
</feature>
<feature type="domain" description="ABC transporter" evidence="9">
    <location>
        <begin position="331"/>
        <end position="562"/>
    </location>
</feature>
<dbReference type="PROSITE" id="PS50893">
    <property type="entry name" value="ABC_TRANSPORTER_2"/>
    <property type="match status" value="1"/>
</dbReference>
<evidence type="ECO:0000259" key="10">
    <source>
        <dbReference type="PROSITE" id="PS50929"/>
    </source>
</evidence>
<keyword evidence="6 8" id="KW-0472">Membrane</keyword>
<keyword evidence="4 11" id="KW-0067">ATP-binding</keyword>
<keyword evidence="2 8" id="KW-0812">Transmembrane</keyword>
<dbReference type="InterPro" id="IPR003593">
    <property type="entry name" value="AAA+_ATPase"/>
</dbReference>
<evidence type="ECO:0000256" key="3">
    <source>
        <dbReference type="ARBA" id="ARBA00022741"/>
    </source>
</evidence>
<dbReference type="Gene3D" id="3.40.50.300">
    <property type="entry name" value="P-loop containing nucleotide triphosphate hydrolases"/>
    <property type="match status" value="1"/>
</dbReference>
<feature type="region of interest" description="Disordered" evidence="7">
    <location>
        <begin position="570"/>
        <end position="593"/>
    </location>
</feature>
<sequence>MVTVTRAYWRGLGGHWRAWSALLACSLLEALPAFLSGRLVQRAVDDGFAVGRLGVGLAWLAGFAVAAVVGAFGARLVWQRLGVVIEPLRDSLVRLVVGGVLHDPAPPRGGPDAAGVARITQHVEVIRDATAGLLVQARGLVVTVVGALAGVTAMAGELAWLVAVPVVAALAVFVALLPTLARRQRALALADEHTAGTVGGVLTGMRDVVACGARDVAAGEVRAAVRAQAGAAVRMATAAASRTLVIAVGAFLPLVLVLLSAPAAVSHGSLTAGAVLGTLVYLTGTLTPALHSLAATASTVVLRLLVALRRLDEVHPPPPTVGTEKPAHGVITVRALTHRWGEHAEPVLRDLDLDLAPGDHLAVVGPSGIGKSTLAGILTGTLLPTSGEVRLGGVPVTDIDPAHRHRLIAFTPQESYIFAGTVRENLSLLAPTADDRHLQAAADAVGAANLIHRLGGLSALLDHAGAGLSAGERQLLALTRVYASPATIVVLDEATANLDPPTEAQAEHAFATRDGILIVIAHRLTSAIRAPQVLLMDGRETHLGDHPTLLATSPAYAALMHAWAPLANTQRHPHDRELSTGADRPLPRADLRR</sequence>
<dbReference type="PANTHER" id="PTHR24221:SF654">
    <property type="entry name" value="ATP-BINDING CASSETTE SUB-FAMILY B MEMBER 6"/>
    <property type="match status" value="1"/>
</dbReference>
<evidence type="ECO:0000259" key="9">
    <source>
        <dbReference type="PROSITE" id="PS50893"/>
    </source>
</evidence>
<evidence type="ECO:0000256" key="7">
    <source>
        <dbReference type="SAM" id="MobiDB-lite"/>
    </source>
</evidence>
<dbReference type="SUPFAM" id="SSF90123">
    <property type="entry name" value="ABC transporter transmembrane region"/>
    <property type="match status" value="1"/>
</dbReference>
<evidence type="ECO:0000256" key="1">
    <source>
        <dbReference type="ARBA" id="ARBA00004651"/>
    </source>
</evidence>
<dbReference type="InterPro" id="IPR011527">
    <property type="entry name" value="ABC1_TM_dom"/>
</dbReference>
<feature type="domain" description="ABC transmembrane type-1" evidence="10">
    <location>
        <begin position="21"/>
        <end position="288"/>
    </location>
</feature>
<dbReference type="GO" id="GO:0034040">
    <property type="term" value="F:ATPase-coupled lipid transmembrane transporter activity"/>
    <property type="evidence" value="ECO:0007669"/>
    <property type="project" value="TreeGrafter"/>
</dbReference>
<name>A0A1G6XZC7_9PSEU</name>
<keyword evidence="3" id="KW-0547">Nucleotide-binding</keyword>
<dbReference type="GO" id="GO:0140359">
    <property type="term" value="F:ABC-type transporter activity"/>
    <property type="evidence" value="ECO:0007669"/>
    <property type="project" value="InterPro"/>
</dbReference>
<evidence type="ECO:0000256" key="6">
    <source>
        <dbReference type="ARBA" id="ARBA00023136"/>
    </source>
</evidence>
<dbReference type="EMBL" id="FMZZ01000019">
    <property type="protein sequence ID" value="SDD83381.1"/>
    <property type="molecule type" value="Genomic_DNA"/>
</dbReference>
<evidence type="ECO:0000313" key="11">
    <source>
        <dbReference type="EMBL" id="SDD83381.1"/>
    </source>
</evidence>
<protein>
    <submittedName>
        <fullName evidence="11">ATP-binding cassette, subfamily C</fullName>
    </submittedName>
</protein>
<dbReference type="AlphaFoldDB" id="A0A1G6XZC7"/>
<gene>
    <name evidence="11" type="ORF">SAMN05216174_11975</name>
</gene>
<feature type="transmembrane region" description="Helical" evidence="8">
    <location>
        <begin position="56"/>
        <end position="78"/>
    </location>
</feature>
<dbReference type="GO" id="GO:0005886">
    <property type="term" value="C:plasma membrane"/>
    <property type="evidence" value="ECO:0007669"/>
    <property type="project" value="UniProtKB-SubCell"/>
</dbReference>
<dbReference type="InterPro" id="IPR036640">
    <property type="entry name" value="ABC1_TM_sf"/>
</dbReference>
<dbReference type="CDD" id="cd03228">
    <property type="entry name" value="ABCC_MRP_Like"/>
    <property type="match status" value="1"/>
</dbReference>
<evidence type="ECO:0000313" key="12">
    <source>
        <dbReference type="Proteomes" id="UP000199501"/>
    </source>
</evidence>
<dbReference type="PROSITE" id="PS50929">
    <property type="entry name" value="ABC_TM1F"/>
    <property type="match status" value="1"/>
</dbReference>
<dbReference type="Proteomes" id="UP000199501">
    <property type="component" value="Unassembled WGS sequence"/>
</dbReference>
<dbReference type="GO" id="GO:0005524">
    <property type="term" value="F:ATP binding"/>
    <property type="evidence" value="ECO:0007669"/>
    <property type="project" value="UniProtKB-KW"/>
</dbReference>
<reference evidence="12" key="1">
    <citation type="submission" date="2016-10" db="EMBL/GenBank/DDBJ databases">
        <authorList>
            <person name="Varghese N."/>
            <person name="Submissions S."/>
        </authorList>
    </citation>
    <scope>NUCLEOTIDE SEQUENCE [LARGE SCALE GENOMIC DNA]</scope>
    <source>
        <strain evidence="12">IBRC-M 10403</strain>
    </source>
</reference>
<evidence type="ECO:0000256" key="5">
    <source>
        <dbReference type="ARBA" id="ARBA00022989"/>
    </source>
</evidence>
<dbReference type="InterPro" id="IPR003439">
    <property type="entry name" value="ABC_transporter-like_ATP-bd"/>
</dbReference>
<dbReference type="SMART" id="SM00382">
    <property type="entry name" value="AAA"/>
    <property type="match status" value="1"/>
</dbReference>
<keyword evidence="12" id="KW-1185">Reference proteome</keyword>
<feature type="transmembrane region" description="Helical" evidence="8">
    <location>
        <begin position="131"/>
        <end position="152"/>
    </location>
</feature>
<dbReference type="STRING" id="1271860.SAMN05216174_11975"/>
<evidence type="ECO:0000256" key="8">
    <source>
        <dbReference type="SAM" id="Phobius"/>
    </source>
</evidence>
<keyword evidence="5 8" id="KW-1133">Transmembrane helix</keyword>
<dbReference type="GO" id="GO:0016887">
    <property type="term" value="F:ATP hydrolysis activity"/>
    <property type="evidence" value="ECO:0007669"/>
    <property type="project" value="InterPro"/>
</dbReference>
<feature type="transmembrane region" description="Helical" evidence="8">
    <location>
        <begin position="285"/>
        <end position="306"/>
    </location>
</feature>
<organism evidence="11 12">
    <name type="scientific">Actinokineospora iranica</name>
    <dbReference type="NCBI Taxonomy" id="1271860"/>
    <lineage>
        <taxon>Bacteria</taxon>
        <taxon>Bacillati</taxon>
        <taxon>Actinomycetota</taxon>
        <taxon>Actinomycetes</taxon>
        <taxon>Pseudonocardiales</taxon>
        <taxon>Pseudonocardiaceae</taxon>
        <taxon>Actinokineospora</taxon>
    </lineage>
</organism>
<dbReference type="PANTHER" id="PTHR24221">
    <property type="entry name" value="ATP-BINDING CASSETTE SUB-FAMILY B"/>
    <property type="match status" value="1"/>
</dbReference>
<accession>A0A1G6XZC7</accession>
<feature type="transmembrane region" description="Helical" evidence="8">
    <location>
        <begin position="244"/>
        <end position="265"/>
    </location>
</feature>
<proteinExistence type="predicted"/>
<dbReference type="Gene3D" id="1.20.1560.10">
    <property type="entry name" value="ABC transporter type 1, transmembrane domain"/>
    <property type="match status" value="1"/>
</dbReference>
<dbReference type="InterPro" id="IPR027417">
    <property type="entry name" value="P-loop_NTPase"/>
</dbReference>
<dbReference type="Pfam" id="PF00005">
    <property type="entry name" value="ABC_tran"/>
    <property type="match status" value="1"/>
</dbReference>
<evidence type="ECO:0000256" key="4">
    <source>
        <dbReference type="ARBA" id="ARBA00022840"/>
    </source>
</evidence>